<evidence type="ECO:0000313" key="1">
    <source>
        <dbReference type="EMBL" id="KAK5058710.1"/>
    </source>
</evidence>
<dbReference type="RefSeq" id="XP_064709233.1">
    <property type="nucleotide sequence ID" value="XM_064854507.1"/>
</dbReference>
<evidence type="ECO:0008006" key="3">
    <source>
        <dbReference type="Google" id="ProtNLM"/>
    </source>
</evidence>
<reference evidence="1 2" key="1">
    <citation type="submission" date="2023-08" db="EMBL/GenBank/DDBJ databases">
        <title>Black Yeasts Isolated from many extreme environments.</title>
        <authorList>
            <person name="Coleine C."/>
            <person name="Stajich J.E."/>
            <person name="Selbmann L."/>
        </authorList>
    </citation>
    <scope>NUCLEOTIDE SEQUENCE [LARGE SCALE GENOMIC DNA]</scope>
    <source>
        <strain evidence="1 2">CCFEE 5792</strain>
    </source>
</reference>
<comment type="caution">
    <text evidence="1">The sequence shown here is derived from an EMBL/GenBank/DDBJ whole genome shotgun (WGS) entry which is preliminary data.</text>
</comment>
<dbReference type="GeneID" id="89979128"/>
<dbReference type="EMBL" id="JAVRRD010000005">
    <property type="protein sequence ID" value="KAK5058710.1"/>
    <property type="molecule type" value="Genomic_DNA"/>
</dbReference>
<gene>
    <name evidence="1" type="ORF">LTR84_010974</name>
</gene>
<sequence>MEDELMRVDSGESSASVISANFYDGDIDCVDHYLEEAVSVSHSSSTGHKDTPSSLPSSHISDIVRTVDPIWRNAISACMIDPFGTLPIEVDDVTNQLLHFYGQQSYWQTAYALSPSVKVSMKGSWEYQAGISTTHFHILMARSALHQLRMNRWAAGTTRRHLQYAAAKHQAEAVTILRTNVARGNEANIKEILTSVISLATFEQRYGSREKALMHFKAARDLFKQLGIGEGVDDRLREEQALWFEGIYADPGASFMWSTEDASERLTWLTTLLDEVDRIWKDQQLLPINARSAVVPPETRLREFISRDTAGRIIGAYGDINEAALQMRCLLILVSVITNLHVQFGSKKHAPGAPKLQVVVAAAQGYASWVEDMLIHNKLGEDQALADMLWIMLQNFRDMKPRIPNGLASQALSKLNMQHCHWHACGTANIVKYMPEHRQLVLRDWLLAFVCGRRYTTKIKLNDFIFSYTDFGVTFGASKI</sequence>
<keyword evidence="2" id="KW-1185">Reference proteome</keyword>
<name>A0AAV9NJF4_9EURO</name>
<evidence type="ECO:0000313" key="2">
    <source>
        <dbReference type="Proteomes" id="UP001358417"/>
    </source>
</evidence>
<dbReference type="PANTHER" id="PTHR37540:SF5">
    <property type="entry name" value="TRANSCRIPTION FACTOR DOMAIN-CONTAINING PROTEIN"/>
    <property type="match status" value="1"/>
</dbReference>
<dbReference type="InterPro" id="IPR021858">
    <property type="entry name" value="Fun_TF"/>
</dbReference>
<protein>
    <recommendedName>
        <fullName evidence="3">Transcription factor domain-containing protein</fullName>
    </recommendedName>
</protein>
<dbReference type="Proteomes" id="UP001358417">
    <property type="component" value="Unassembled WGS sequence"/>
</dbReference>
<dbReference type="Pfam" id="PF11951">
    <property type="entry name" value="Fungal_trans_2"/>
    <property type="match status" value="1"/>
</dbReference>
<organism evidence="1 2">
    <name type="scientific">Exophiala bonariae</name>
    <dbReference type="NCBI Taxonomy" id="1690606"/>
    <lineage>
        <taxon>Eukaryota</taxon>
        <taxon>Fungi</taxon>
        <taxon>Dikarya</taxon>
        <taxon>Ascomycota</taxon>
        <taxon>Pezizomycotina</taxon>
        <taxon>Eurotiomycetes</taxon>
        <taxon>Chaetothyriomycetidae</taxon>
        <taxon>Chaetothyriales</taxon>
        <taxon>Herpotrichiellaceae</taxon>
        <taxon>Exophiala</taxon>
    </lineage>
</organism>
<dbReference type="PANTHER" id="PTHR37540">
    <property type="entry name" value="TRANSCRIPTION FACTOR (ACR-2), PUTATIVE-RELATED-RELATED"/>
    <property type="match status" value="1"/>
</dbReference>
<dbReference type="AlphaFoldDB" id="A0AAV9NJF4"/>
<proteinExistence type="predicted"/>
<accession>A0AAV9NJF4</accession>